<feature type="region of interest" description="Disordered" evidence="1">
    <location>
        <begin position="69"/>
        <end position="92"/>
    </location>
</feature>
<gene>
    <name evidence="3" type="primary">LOC118311036</name>
</gene>
<evidence type="ECO:0008006" key="5">
    <source>
        <dbReference type="Google" id="ProtNLM"/>
    </source>
</evidence>
<dbReference type="OrthoDB" id="8519032at2759"/>
<sequence length="107" mass="12526">MAHIFCFLALLCFASCAVESTETAQDFKDLQLQQHSLSWFKKLQDKQESTKIRIFLDLLYEILKIGNTVQEQRDTEKQEKKRRGLGRGSATRKTSCRVFFWKSWASC</sequence>
<evidence type="ECO:0000256" key="1">
    <source>
        <dbReference type="SAM" id="MobiDB-lite"/>
    </source>
</evidence>
<feature type="chain" id="PRO_5034363448" description="Somatostatin/Cortistatin C-terminal domain-containing protein" evidence="2">
    <location>
        <begin position="21"/>
        <end position="107"/>
    </location>
</feature>
<name>A0A8D3DSC8_SCOMX</name>
<keyword evidence="2" id="KW-0732">Signal</keyword>
<dbReference type="GeneID" id="118311036"/>
<dbReference type="Ensembl" id="ENSSMAT00000052966.1">
    <property type="protein sequence ID" value="ENSSMAP00000062437.1"/>
    <property type="gene ID" value="ENSSMAG00000026175.1"/>
</dbReference>
<protein>
    <recommendedName>
        <fullName evidence="5">Somatostatin/Cortistatin C-terminal domain-containing protein</fullName>
    </recommendedName>
</protein>
<reference evidence="3" key="1">
    <citation type="submission" date="2023-05" db="EMBL/GenBank/DDBJ databases">
        <title>High-quality long-read genome of Scophthalmus maximus.</title>
        <authorList>
            <person name="Lien S."/>
            <person name="Martinez P."/>
        </authorList>
    </citation>
    <scope>NUCLEOTIDE SEQUENCE [LARGE SCALE GENOMIC DNA]</scope>
</reference>
<dbReference type="KEGG" id="smau:118311036"/>
<dbReference type="GeneTree" id="ENSGT00940000177127"/>
<proteinExistence type="predicted"/>
<evidence type="ECO:0000313" key="4">
    <source>
        <dbReference type="Proteomes" id="UP000694558"/>
    </source>
</evidence>
<dbReference type="OMA" id="WKSWTSC"/>
<dbReference type="AlphaFoldDB" id="A0A8D3DSC8"/>
<accession>A0A8D3DSC8</accession>
<feature type="signal peptide" evidence="2">
    <location>
        <begin position="1"/>
        <end position="20"/>
    </location>
</feature>
<evidence type="ECO:0000313" key="3">
    <source>
        <dbReference type="Ensembl" id="ENSSMAP00000062437.1"/>
    </source>
</evidence>
<evidence type="ECO:0000256" key="2">
    <source>
        <dbReference type="SAM" id="SignalP"/>
    </source>
</evidence>
<dbReference type="Proteomes" id="UP000694558">
    <property type="component" value="Chromosome 7"/>
</dbReference>
<dbReference type="RefSeq" id="XP_035490419.1">
    <property type="nucleotide sequence ID" value="XM_035634526.1"/>
</dbReference>
<reference evidence="3" key="2">
    <citation type="submission" date="2025-08" db="UniProtKB">
        <authorList>
            <consortium name="Ensembl"/>
        </authorList>
    </citation>
    <scope>IDENTIFICATION</scope>
</reference>
<organism evidence="3 4">
    <name type="scientific">Scophthalmus maximus</name>
    <name type="common">Turbot</name>
    <name type="synonym">Psetta maxima</name>
    <dbReference type="NCBI Taxonomy" id="52904"/>
    <lineage>
        <taxon>Eukaryota</taxon>
        <taxon>Metazoa</taxon>
        <taxon>Chordata</taxon>
        <taxon>Craniata</taxon>
        <taxon>Vertebrata</taxon>
        <taxon>Euteleostomi</taxon>
        <taxon>Actinopterygii</taxon>
        <taxon>Neopterygii</taxon>
        <taxon>Teleostei</taxon>
        <taxon>Neoteleostei</taxon>
        <taxon>Acanthomorphata</taxon>
        <taxon>Carangaria</taxon>
        <taxon>Pleuronectiformes</taxon>
        <taxon>Pleuronectoidei</taxon>
        <taxon>Scophthalmidae</taxon>
        <taxon>Scophthalmus</taxon>
    </lineage>
</organism>